<name>A0A0M5MJR3_9GAMM</name>
<dbReference type="EMBL" id="CP012678">
    <property type="protein sequence ID" value="ALF59788.1"/>
    <property type="molecule type" value="Genomic_DNA"/>
</dbReference>
<dbReference type="GO" id="GO:0016787">
    <property type="term" value="F:hydrolase activity"/>
    <property type="evidence" value="ECO:0007669"/>
    <property type="project" value="UniProtKB-KW"/>
</dbReference>
<proteinExistence type="predicted"/>
<dbReference type="PANTHER" id="PTHR46438">
    <property type="entry name" value="ALPHA/BETA-HYDROLASES SUPERFAMILY PROTEIN"/>
    <property type="match status" value="1"/>
</dbReference>
<dbReference type="Pfam" id="PF12697">
    <property type="entry name" value="Abhydrolase_6"/>
    <property type="match status" value="1"/>
</dbReference>
<dbReference type="InterPro" id="IPR029058">
    <property type="entry name" value="AB_hydrolase_fold"/>
</dbReference>
<evidence type="ECO:0000313" key="2">
    <source>
        <dbReference type="EMBL" id="ALF59788.1"/>
    </source>
</evidence>
<gene>
    <name evidence="2" type="ORF">AOC03_06855</name>
</gene>
<dbReference type="SUPFAM" id="SSF53474">
    <property type="entry name" value="alpha/beta-Hydrolases"/>
    <property type="match status" value="1"/>
</dbReference>
<dbReference type="InterPro" id="IPR000073">
    <property type="entry name" value="AB_hydrolase_1"/>
</dbReference>
<dbReference type="AlphaFoldDB" id="A0A0M5MJR3"/>
<sequence length="296" mass="33824">MEAFAKSITINEKKARYYALSQLNALVKNSDKLRPPAHFYGGNGFTVGAYVPFLTELAGNFNLSALAMRGYWYDKPTSRRLTRAQDANMLIEFLEKTQDAPIIGMGHSQGATATAIAAAKRPDLFSQLYLIEPVTFTKAQTRLYNLTPRVLKLRREPFKSTLTKQSTWASVAEFYEHLRMQRAYRRISDEHLQMFAENSLEQRADGSYQLIFSPEQELANYFGTPYIDEALKQLRCPYTLITGKPTLFISDKVRKNWAKFIPNEHIISLPEYGHLLPIEAPEICAQVINNHYQNGK</sequence>
<dbReference type="STRING" id="45610.AOC03_06855"/>
<evidence type="ECO:0000259" key="1">
    <source>
        <dbReference type="Pfam" id="PF12697"/>
    </source>
</evidence>
<dbReference type="Gene3D" id="3.40.50.1820">
    <property type="entry name" value="alpha/beta hydrolase"/>
    <property type="match status" value="1"/>
</dbReference>
<organism evidence="2 3">
    <name type="scientific">Psychrobacter urativorans</name>
    <dbReference type="NCBI Taxonomy" id="45610"/>
    <lineage>
        <taxon>Bacteria</taxon>
        <taxon>Pseudomonadati</taxon>
        <taxon>Pseudomonadota</taxon>
        <taxon>Gammaproteobacteria</taxon>
        <taxon>Moraxellales</taxon>
        <taxon>Moraxellaceae</taxon>
        <taxon>Psychrobacter</taxon>
    </lineage>
</organism>
<reference evidence="2 3" key="1">
    <citation type="submission" date="2015-09" db="EMBL/GenBank/DDBJ databases">
        <title>Complete genome of Psychrobacter urativorans R10.10B.</title>
        <authorList>
            <person name="See-Too W.S."/>
            <person name="Chan K.G."/>
        </authorList>
    </citation>
    <scope>NUCLEOTIDE SEQUENCE [LARGE SCALE GENOMIC DNA]</scope>
    <source>
        <strain evidence="2 3">R10.10B</strain>
    </source>
</reference>
<keyword evidence="3" id="KW-1185">Reference proteome</keyword>
<dbReference type="Proteomes" id="UP000059847">
    <property type="component" value="Chromosome"/>
</dbReference>
<keyword evidence="2" id="KW-0378">Hydrolase</keyword>
<feature type="domain" description="AB hydrolase-1" evidence="1">
    <location>
        <begin position="44"/>
        <end position="286"/>
    </location>
</feature>
<evidence type="ECO:0000313" key="3">
    <source>
        <dbReference type="Proteomes" id="UP000059847"/>
    </source>
</evidence>
<protein>
    <submittedName>
        <fullName evidence="2">Alpha/beta hydrolase</fullName>
    </submittedName>
</protein>
<dbReference type="RefSeq" id="WP_062534488.1">
    <property type="nucleotide sequence ID" value="NZ_CP012678.1"/>
</dbReference>
<accession>A0A0M5MJR3</accession>
<dbReference type="KEGG" id="pur:AOC03_06855"/>
<dbReference type="OrthoDB" id="5729753at2"/>